<feature type="transmembrane region" description="Helical" evidence="11">
    <location>
        <begin position="185"/>
        <end position="203"/>
    </location>
</feature>
<feature type="region of interest" description="Disordered" evidence="10">
    <location>
        <begin position="324"/>
        <end position="376"/>
    </location>
</feature>
<keyword evidence="3 11" id="KW-0812">Transmembrane</keyword>
<evidence type="ECO:0000313" key="13">
    <source>
        <dbReference type="EMBL" id="MFD0884196.1"/>
    </source>
</evidence>
<keyword evidence="8" id="KW-0443">Lipid metabolism</keyword>
<gene>
    <name evidence="13" type="ORF">ACFQ08_06485</name>
</gene>
<evidence type="ECO:0000256" key="4">
    <source>
        <dbReference type="ARBA" id="ARBA00022832"/>
    </source>
</evidence>
<evidence type="ECO:0000256" key="2">
    <source>
        <dbReference type="ARBA" id="ARBA00008749"/>
    </source>
</evidence>
<dbReference type="PANTHER" id="PTHR11351">
    <property type="entry name" value="ACYL-COA DESATURASE"/>
    <property type="match status" value="1"/>
</dbReference>
<evidence type="ECO:0000256" key="6">
    <source>
        <dbReference type="ARBA" id="ARBA00023002"/>
    </source>
</evidence>
<evidence type="ECO:0000259" key="12">
    <source>
        <dbReference type="Pfam" id="PF00487"/>
    </source>
</evidence>
<evidence type="ECO:0000313" key="14">
    <source>
        <dbReference type="Proteomes" id="UP001597024"/>
    </source>
</evidence>
<comment type="similarity">
    <text evidence="2">Belongs to the fatty acid desaturase type 2 family.</text>
</comment>
<name>A0ABW3DN78_9ACTN</name>
<evidence type="ECO:0000256" key="11">
    <source>
        <dbReference type="SAM" id="Phobius"/>
    </source>
</evidence>
<evidence type="ECO:0000256" key="9">
    <source>
        <dbReference type="ARBA" id="ARBA00023136"/>
    </source>
</evidence>
<dbReference type="PRINTS" id="PR00075">
    <property type="entry name" value="FACDDSATRASE"/>
</dbReference>
<dbReference type="EMBL" id="JBHTHX010000129">
    <property type="protein sequence ID" value="MFD0884196.1"/>
    <property type="molecule type" value="Genomic_DNA"/>
</dbReference>
<evidence type="ECO:0000256" key="3">
    <source>
        <dbReference type="ARBA" id="ARBA00022692"/>
    </source>
</evidence>
<evidence type="ECO:0000256" key="8">
    <source>
        <dbReference type="ARBA" id="ARBA00023098"/>
    </source>
</evidence>
<keyword evidence="14" id="KW-1185">Reference proteome</keyword>
<accession>A0ABW3DN78</accession>
<evidence type="ECO:0000256" key="1">
    <source>
        <dbReference type="ARBA" id="ARBA00004141"/>
    </source>
</evidence>
<evidence type="ECO:0000256" key="7">
    <source>
        <dbReference type="ARBA" id="ARBA00023004"/>
    </source>
</evidence>
<sequence length="376" mass="40675">MIEVLAQAPAYDGRSPFPHAQQRVGDHAGQVALTATTVIAPFVALAAGVWLAWGSGVTLTDLLLAAVFYAVTGLGVTVGFHRLLTHGSFTARPWLRVVLAVAGSMSFQGNLIDWVATHRRHHAFTDRPGDPHSPYRHGTGLSGQLRGLAHAHLGWMFSSEPTPAARYAPDLLRNDPAMLRVSRAFPAWCAASLLLPFAAGWAISGTLHGGLTAFIWAGLVRIALLQHVTWSVNSLCHMLGERPYRTRRHDRSTDLWPLALLSFGESWHNGHHSQPDCARHGRGAGQIDPSAALIGLLERLGWATNVHWQPPDFLQHHRGVAGKHTLHTSARSPGSSRALPVYQGKGTSCPIKPGRPQTICLPPQPVTPDGPEGKRN</sequence>
<proteinExistence type="inferred from homology"/>
<keyword evidence="7" id="KW-0408">Iron</keyword>
<keyword evidence="9 11" id="KW-0472">Membrane</keyword>
<feature type="transmembrane region" description="Helical" evidence="11">
    <location>
        <begin position="59"/>
        <end position="80"/>
    </location>
</feature>
<keyword evidence="4" id="KW-0276">Fatty acid metabolism</keyword>
<evidence type="ECO:0000256" key="10">
    <source>
        <dbReference type="SAM" id="MobiDB-lite"/>
    </source>
</evidence>
<evidence type="ECO:0000256" key="5">
    <source>
        <dbReference type="ARBA" id="ARBA00022989"/>
    </source>
</evidence>
<dbReference type="Pfam" id="PF00487">
    <property type="entry name" value="FA_desaturase"/>
    <property type="match status" value="1"/>
</dbReference>
<comment type="subcellular location">
    <subcellularLocation>
        <location evidence="1">Membrane</location>
        <topology evidence="1">Multi-pass membrane protein</topology>
    </subcellularLocation>
</comment>
<keyword evidence="5 11" id="KW-1133">Transmembrane helix</keyword>
<organism evidence="13 14">
    <name type="scientific">Streptosporangium algeriense</name>
    <dbReference type="NCBI Taxonomy" id="1682748"/>
    <lineage>
        <taxon>Bacteria</taxon>
        <taxon>Bacillati</taxon>
        <taxon>Actinomycetota</taxon>
        <taxon>Actinomycetes</taxon>
        <taxon>Streptosporangiales</taxon>
        <taxon>Streptosporangiaceae</taxon>
        <taxon>Streptosporangium</taxon>
    </lineage>
</organism>
<dbReference type="InterPro" id="IPR005804">
    <property type="entry name" value="FA_desaturase_dom"/>
</dbReference>
<feature type="transmembrane region" description="Helical" evidence="11">
    <location>
        <begin position="215"/>
        <end position="239"/>
    </location>
</feature>
<reference evidence="14" key="1">
    <citation type="journal article" date="2019" name="Int. J. Syst. Evol. Microbiol.">
        <title>The Global Catalogue of Microorganisms (GCM) 10K type strain sequencing project: providing services to taxonomists for standard genome sequencing and annotation.</title>
        <authorList>
            <consortium name="The Broad Institute Genomics Platform"/>
            <consortium name="The Broad Institute Genome Sequencing Center for Infectious Disease"/>
            <person name="Wu L."/>
            <person name="Ma J."/>
        </authorList>
    </citation>
    <scope>NUCLEOTIDE SEQUENCE [LARGE SCALE GENOMIC DNA]</scope>
    <source>
        <strain evidence="14">CCUG 62974</strain>
    </source>
</reference>
<protein>
    <submittedName>
        <fullName evidence="13">Acyl-CoA desaturase</fullName>
    </submittedName>
</protein>
<feature type="transmembrane region" description="Helical" evidence="11">
    <location>
        <begin position="31"/>
        <end position="53"/>
    </location>
</feature>
<feature type="domain" description="Fatty acid desaturase" evidence="12">
    <location>
        <begin position="64"/>
        <end position="279"/>
    </location>
</feature>
<keyword evidence="6" id="KW-0560">Oxidoreductase</keyword>
<dbReference type="Proteomes" id="UP001597024">
    <property type="component" value="Unassembled WGS sequence"/>
</dbReference>
<dbReference type="PANTHER" id="PTHR11351:SF3">
    <property type="entry name" value="BLL4393 PROTEIN"/>
    <property type="match status" value="1"/>
</dbReference>
<dbReference type="CDD" id="cd03505">
    <property type="entry name" value="Delta9-FADS-like"/>
    <property type="match status" value="1"/>
</dbReference>
<comment type="caution">
    <text evidence="13">The sequence shown here is derived from an EMBL/GenBank/DDBJ whole genome shotgun (WGS) entry which is preliminary data.</text>
</comment>
<dbReference type="InterPro" id="IPR015876">
    <property type="entry name" value="Acyl-CoA_DS"/>
</dbReference>